<keyword evidence="2" id="KW-1185">Reference proteome</keyword>
<gene>
    <name evidence="1" type="ORF">CEXT_661001</name>
</gene>
<dbReference type="Proteomes" id="UP001054945">
    <property type="component" value="Unassembled WGS sequence"/>
</dbReference>
<dbReference type="AlphaFoldDB" id="A0AAV4Y4C6"/>
<evidence type="ECO:0000313" key="2">
    <source>
        <dbReference type="Proteomes" id="UP001054945"/>
    </source>
</evidence>
<sequence length="80" mass="8686">MEGEKSRQFCCDGASAGRCLLVLNQSPDADLTIFPEKWSSKDTTVSVSPFTNEGSDRSSEEAATVVTICLRAIPGQLLYR</sequence>
<proteinExistence type="predicted"/>
<comment type="caution">
    <text evidence="1">The sequence shown here is derived from an EMBL/GenBank/DDBJ whole genome shotgun (WGS) entry which is preliminary data.</text>
</comment>
<organism evidence="1 2">
    <name type="scientific">Caerostris extrusa</name>
    <name type="common">Bark spider</name>
    <name type="synonym">Caerostris bankana</name>
    <dbReference type="NCBI Taxonomy" id="172846"/>
    <lineage>
        <taxon>Eukaryota</taxon>
        <taxon>Metazoa</taxon>
        <taxon>Ecdysozoa</taxon>
        <taxon>Arthropoda</taxon>
        <taxon>Chelicerata</taxon>
        <taxon>Arachnida</taxon>
        <taxon>Araneae</taxon>
        <taxon>Araneomorphae</taxon>
        <taxon>Entelegynae</taxon>
        <taxon>Araneoidea</taxon>
        <taxon>Araneidae</taxon>
        <taxon>Caerostris</taxon>
    </lineage>
</organism>
<reference evidence="1 2" key="1">
    <citation type="submission" date="2021-06" db="EMBL/GenBank/DDBJ databases">
        <title>Caerostris extrusa draft genome.</title>
        <authorList>
            <person name="Kono N."/>
            <person name="Arakawa K."/>
        </authorList>
    </citation>
    <scope>NUCLEOTIDE SEQUENCE [LARGE SCALE GENOMIC DNA]</scope>
</reference>
<evidence type="ECO:0000313" key="1">
    <source>
        <dbReference type="EMBL" id="GIZ02192.1"/>
    </source>
</evidence>
<dbReference type="EMBL" id="BPLR01001411">
    <property type="protein sequence ID" value="GIZ02192.1"/>
    <property type="molecule type" value="Genomic_DNA"/>
</dbReference>
<name>A0AAV4Y4C6_CAEEX</name>
<accession>A0AAV4Y4C6</accession>
<protein>
    <submittedName>
        <fullName evidence="1">Uncharacterized protein</fullName>
    </submittedName>
</protein>